<feature type="non-terminal residue" evidence="1">
    <location>
        <position position="1"/>
    </location>
</feature>
<evidence type="ECO:0000313" key="2">
    <source>
        <dbReference type="Proteomes" id="UP001381693"/>
    </source>
</evidence>
<name>A0AAN8XTI0_HALRR</name>
<proteinExistence type="predicted"/>
<reference evidence="1 2" key="1">
    <citation type="submission" date="2023-11" db="EMBL/GenBank/DDBJ databases">
        <title>Halocaridina rubra genome assembly.</title>
        <authorList>
            <person name="Smith C."/>
        </authorList>
    </citation>
    <scope>NUCLEOTIDE SEQUENCE [LARGE SCALE GENOMIC DNA]</scope>
    <source>
        <strain evidence="1">EP-1</strain>
        <tissue evidence="1">Whole</tissue>
    </source>
</reference>
<dbReference type="EMBL" id="JAXCGZ010002436">
    <property type="protein sequence ID" value="KAK7083899.1"/>
    <property type="molecule type" value="Genomic_DNA"/>
</dbReference>
<keyword evidence="2" id="KW-1185">Reference proteome</keyword>
<dbReference type="Proteomes" id="UP001381693">
    <property type="component" value="Unassembled WGS sequence"/>
</dbReference>
<sequence length="196" mass="22938">EPKKKFPKHPKVMRISSRMISVLFMLLMSASAEDHLLYHVFASVSDKPVPLVRLRQKDYRPYSIGVKEDIHSSYLQGTENILARMTTTKRQKRTMHSGFTDFPYRYERVPGVYPEKYPKFVTKNNRAKLKDPVVKRRKITGVRKRLGETHRNVLPSAPRPDAMNRIDTEDIKHMVQNFDPQPIQSILPDFGHLKLR</sequence>
<evidence type="ECO:0000313" key="1">
    <source>
        <dbReference type="EMBL" id="KAK7083899.1"/>
    </source>
</evidence>
<protein>
    <submittedName>
        <fullName evidence="1">Uncharacterized protein</fullName>
    </submittedName>
</protein>
<dbReference type="AlphaFoldDB" id="A0AAN8XTI0"/>
<organism evidence="1 2">
    <name type="scientific">Halocaridina rubra</name>
    <name type="common">Hawaiian red shrimp</name>
    <dbReference type="NCBI Taxonomy" id="373956"/>
    <lineage>
        <taxon>Eukaryota</taxon>
        <taxon>Metazoa</taxon>
        <taxon>Ecdysozoa</taxon>
        <taxon>Arthropoda</taxon>
        <taxon>Crustacea</taxon>
        <taxon>Multicrustacea</taxon>
        <taxon>Malacostraca</taxon>
        <taxon>Eumalacostraca</taxon>
        <taxon>Eucarida</taxon>
        <taxon>Decapoda</taxon>
        <taxon>Pleocyemata</taxon>
        <taxon>Caridea</taxon>
        <taxon>Atyoidea</taxon>
        <taxon>Atyidae</taxon>
        <taxon>Halocaridina</taxon>
    </lineage>
</organism>
<accession>A0AAN8XTI0</accession>
<comment type="caution">
    <text evidence="1">The sequence shown here is derived from an EMBL/GenBank/DDBJ whole genome shotgun (WGS) entry which is preliminary data.</text>
</comment>
<gene>
    <name evidence="1" type="ORF">SK128_026877</name>
</gene>